<dbReference type="AlphaFoldDB" id="A0A4Y2GG65"/>
<reference evidence="2 3" key="1">
    <citation type="journal article" date="2019" name="Sci. Rep.">
        <title>Orb-weaving spider Araneus ventricosus genome elucidates the spidroin gene catalogue.</title>
        <authorList>
            <person name="Kono N."/>
            <person name="Nakamura H."/>
            <person name="Ohtoshi R."/>
            <person name="Moran D.A.P."/>
            <person name="Shinohara A."/>
            <person name="Yoshida Y."/>
            <person name="Fujiwara M."/>
            <person name="Mori M."/>
            <person name="Tomita M."/>
            <person name="Arakawa K."/>
        </authorList>
    </citation>
    <scope>NUCLEOTIDE SEQUENCE [LARGE SCALE GENOMIC DNA]</scope>
</reference>
<proteinExistence type="predicted"/>
<evidence type="ECO:0000313" key="2">
    <source>
        <dbReference type="EMBL" id="GBM51776.1"/>
    </source>
</evidence>
<dbReference type="Proteomes" id="UP000499080">
    <property type="component" value="Unassembled WGS sequence"/>
</dbReference>
<dbReference type="EMBL" id="BGPR01001349">
    <property type="protein sequence ID" value="GBM51776.1"/>
    <property type="molecule type" value="Genomic_DNA"/>
</dbReference>
<gene>
    <name evidence="2" type="ORF">AVEN_109822_1</name>
</gene>
<comment type="caution">
    <text evidence="2">The sequence shown here is derived from an EMBL/GenBank/DDBJ whole genome shotgun (WGS) entry which is preliminary data.</text>
</comment>
<sequence length="156" mass="18517">MAQSRLSFEERKFVCKCHAAEVLKRFQRQFHTDQPSTHLTIKQIKDRFEADGTVQNAQRQRSERSKSSSDADSQERALNMYLQPRTSLLKAACEVRILEKTDHCIFKRFKWKSYYTVADFENMRSQRQNFFETPPFPNQCDKFAFDLALRCASNRF</sequence>
<protein>
    <recommendedName>
        <fullName evidence="4">DUF4817 domain-containing protein</fullName>
    </recommendedName>
</protein>
<feature type="region of interest" description="Disordered" evidence="1">
    <location>
        <begin position="51"/>
        <end position="76"/>
    </location>
</feature>
<keyword evidence="3" id="KW-1185">Reference proteome</keyword>
<name>A0A4Y2GG65_ARAVE</name>
<feature type="compositionally biased region" description="Basic and acidic residues" evidence="1">
    <location>
        <begin position="60"/>
        <end position="75"/>
    </location>
</feature>
<evidence type="ECO:0000256" key="1">
    <source>
        <dbReference type="SAM" id="MobiDB-lite"/>
    </source>
</evidence>
<organism evidence="2 3">
    <name type="scientific">Araneus ventricosus</name>
    <name type="common">Orbweaver spider</name>
    <name type="synonym">Epeira ventricosa</name>
    <dbReference type="NCBI Taxonomy" id="182803"/>
    <lineage>
        <taxon>Eukaryota</taxon>
        <taxon>Metazoa</taxon>
        <taxon>Ecdysozoa</taxon>
        <taxon>Arthropoda</taxon>
        <taxon>Chelicerata</taxon>
        <taxon>Arachnida</taxon>
        <taxon>Araneae</taxon>
        <taxon>Araneomorphae</taxon>
        <taxon>Entelegynae</taxon>
        <taxon>Araneoidea</taxon>
        <taxon>Araneidae</taxon>
        <taxon>Araneus</taxon>
    </lineage>
</organism>
<evidence type="ECO:0008006" key="4">
    <source>
        <dbReference type="Google" id="ProtNLM"/>
    </source>
</evidence>
<evidence type="ECO:0000313" key="3">
    <source>
        <dbReference type="Proteomes" id="UP000499080"/>
    </source>
</evidence>
<accession>A0A4Y2GG65</accession>